<evidence type="ECO:0000313" key="3">
    <source>
        <dbReference type="Proteomes" id="UP000215027"/>
    </source>
</evidence>
<dbReference type="Proteomes" id="UP000215027">
    <property type="component" value="Chromosome I"/>
</dbReference>
<reference evidence="2" key="1">
    <citation type="submission" date="2016-01" db="EMBL/GenBank/DDBJ databases">
        <authorList>
            <person name="Mcilroy J.S."/>
            <person name="Karst M S."/>
            <person name="Albertsen M."/>
        </authorList>
    </citation>
    <scope>NUCLEOTIDE SEQUENCE</scope>
    <source>
        <strain evidence="2">Cfx-K</strain>
    </source>
</reference>
<organism evidence="2 3">
    <name type="scientific">Candidatus Promineifilum breve</name>
    <dbReference type="NCBI Taxonomy" id="1806508"/>
    <lineage>
        <taxon>Bacteria</taxon>
        <taxon>Bacillati</taxon>
        <taxon>Chloroflexota</taxon>
        <taxon>Ardenticatenia</taxon>
        <taxon>Candidatus Promineifilales</taxon>
        <taxon>Candidatus Promineifilaceae</taxon>
        <taxon>Candidatus Promineifilum</taxon>
    </lineage>
</organism>
<dbReference type="EMBL" id="LN890655">
    <property type="protein sequence ID" value="CUS03814.2"/>
    <property type="molecule type" value="Genomic_DNA"/>
</dbReference>
<dbReference type="InterPro" id="IPR029069">
    <property type="entry name" value="HotDog_dom_sf"/>
</dbReference>
<dbReference type="GO" id="GO:0019171">
    <property type="term" value="F:(3R)-hydroxyacyl-[acyl-carrier-protein] dehydratase activity"/>
    <property type="evidence" value="ECO:0007669"/>
    <property type="project" value="TreeGrafter"/>
</dbReference>
<sequence length="143" mass="15712">MLTPLLPHRIPNATRVGEKVAFTRTLTEADAALFIGVTWDVNPYHTDDAYVAETRFGRRIVPGLLTASLLTHLGGLWAFLATEMAFEFLGPVYIGDTVTAESEIVEVNEKGWVRLAGRVIGPDGQDVLRATIRGYPGRFAARE</sequence>
<dbReference type="SUPFAM" id="SSF54637">
    <property type="entry name" value="Thioesterase/thiol ester dehydrase-isomerase"/>
    <property type="match status" value="1"/>
</dbReference>
<protein>
    <submittedName>
        <fullName evidence="2">MaoC-like dehydratase</fullName>
    </submittedName>
</protein>
<gene>
    <name evidence="2" type="ORF">CFX0092_A1936</name>
</gene>
<dbReference type="PANTHER" id="PTHR43437:SF3">
    <property type="entry name" value="HYDROXYACYL-THIOESTER DEHYDRATASE TYPE 2, MITOCHONDRIAL"/>
    <property type="match status" value="1"/>
</dbReference>
<evidence type="ECO:0000313" key="2">
    <source>
        <dbReference type="EMBL" id="CUS03814.2"/>
    </source>
</evidence>
<name>A0A160T2C8_9CHLR</name>
<dbReference type="GO" id="GO:0006633">
    <property type="term" value="P:fatty acid biosynthetic process"/>
    <property type="evidence" value="ECO:0007669"/>
    <property type="project" value="TreeGrafter"/>
</dbReference>
<keyword evidence="3" id="KW-1185">Reference proteome</keyword>
<accession>A0A160T2C8</accession>
<dbReference type="Gene3D" id="3.10.129.10">
    <property type="entry name" value="Hotdog Thioesterase"/>
    <property type="match status" value="1"/>
</dbReference>
<dbReference type="KEGG" id="pbf:CFX0092_A1936"/>
<dbReference type="PANTHER" id="PTHR43437">
    <property type="entry name" value="HYDROXYACYL-THIOESTER DEHYDRATASE TYPE 2, MITOCHONDRIAL-RELATED"/>
    <property type="match status" value="1"/>
</dbReference>
<dbReference type="OrthoDB" id="9801625at2"/>
<dbReference type="InterPro" id="IPR002539">
    <property type="entry name" value="MaoC-like_dom"/>
</dbReference>
<dbReference type="RefSeq" id="WP_095043250.1">
    <property type="nucleotide sequence ID" value="NZ_LN890655.1"/>
</dbReference>
<dbReference type="AlphaFoldDB" id="A0A160T2C8"/>
<dbReference type="Pfam" id="PF01575">
    <property type="entry name" value="MaoC_dehydratas"/>
    <property type="match status" value="1"/>
</dbReference>
<feature type="domain" description="MaoC-like" evidence="1">
    <location>
        <begin position="13"/>
        <end position="109"/>
    </location>
</feature>
<evidence type="ECO:0000259" key="1">
    <source>
        <dbReference type="Pfam" id="PF01575"/>
    </source>
</evidence>
<dbReference type="InterPro" id="IPR050965">
    <property type="entry name" value="UPF0336/Enoyl-CoA_hydratase"/>
</dbReference>
<proteinExistence type="predicted"/>